<comment type="caution">
    <text evidence="9">The sequence shown here is derived from an EMBL/GenBank/DDBJ whole genome shotgun (WGS) entry which is preliminary data.</text>
</comment>
<evidence type="ECO:0000256" key="2">
    <source>
        <dbReference type="ARBA" id="ARBA00022473"/>
    </source>
</evidence>
<dbReference type="GO" id="GO:0000978">
    <property type="term" value="F:RNA polymerase II cis-regulatory region sequence-specific DNA binding"/>
    <property type="evidence" value="ECO:0007669"/>
    <property type="project" value="TreeGrafter"/>
</dbReference>
<sequence>MSSYIVNSKYVDPEFPPCAEYSQNSYIPTQDTNFQNAVMYSRSNYTEQHYSCNTVRGDTVQARGHAQEQPSQSSPFTARTEPCAPVQMSGPQKNTKRQTGITARQPAVVYAWMKKAHVTTVNPDYTGPEPKRARTAYTRQQALELEKEFHFNRRMKWKKDHKLPNTKGRSSTAQKQHLHKAQEDTQVDITAL</sequence>
<keyword evidence="7" id="KW-0539">Nucleus</keyword>
<dbReference type="InterPro" id="IPR017995">
    <property type="entry name" value="Homeobox_antennapedia"/>
</dbReference>
<dbReference type="PANTHER" id="PTHR45771:SF5">
    <property type="entry name" value="HOMEOBOX PROTEIN HOX-D4"/>
    <property type="match status" value="1"/>
</dbReference>
<dbReference type="OrthoDB" id="6159439at2759"/>
<feature type="compositionally biased region" description="Polar residues" evidence="8">
    <location>
        <begin position="89"/>
        <end position="101"/>
    </location>
</feature>
<keyword evidence="2" id="KW-0217">Developmental protein</keyword>
<evidence type="ECO:0000256" key="4">
    <source>
        <dbReference type="ARBA" id="ARBA00023125"/>
    </source>
</evidence>
<keyword evidence="4" id="KW-0238">DNA-binding</keyword>
<keyword evidence="3" id="KW-0805">Transcription regulation</keyword>
<dbReference type="PRINTS" id="PR00025">
    <property type="entry name" value="ANTENNAPEDIA"/>
</dbReference>
<feature type="region of interest" description="Disordered" evidence="8">
    <location>
        <begin position="61"/>
        <end position="101"/>
    </location>
</feature>
<keyword evidence="5" id="KW-0371">Homeobox</keyword>
<dbReference type="InterPro" id="IPR050609">
    <property type="entry name" value="Antp_homeobox_Deformed_sf"/>
</dbReference>
<keyword evidence="10" id="KW-1185">Reference proteome</keyword>
<reference evidence="9" key="1">
    <citation type="journal article" date="2023" name="Science">
        <title>Genome structures resolve the early diversification of teleost fishes.</title>
        <authorList>
            <person name="Parey E."/>
            <person name="Louis A."/>
            <person name="Montfort J."/>
            <person name="Bouchez O."/>
            <person name="Roques C."/>
            <person name="Iampietro C."/>
            <person name="Lluch J."/>
            <person name="Castinel A."/>
            <person name="Donnadieu C."/>
            <person name="Desvignes T."/>
            <person name="Floi Bucao C."/>
            <person name="Jouanno E."/>
            <person name="Wen M."/>
            <person name="Mejri S."/>
            <person name="Dirks R."/>
            <person name="Jansen H."/>
            <person name="Henkel C."/>
            <person name="Chen W.J."/>
            <person name="Zahm M."/>
            <person name="Cabau C."/>
            <person name="Klopp C."/>
            <person name="Thompson A.W."/>
            <person name="Robinson-Rechavi M."/>
            <person name="Braasch I."/>
            <person name="Lecointre G."/>
            <person name="Bobe J."/>
            <person name="Postlethwait J.H."/>
            <person name="Berthelot C."/>
            <person name="Roest Crollius H."/>
            <person name="Guiguen Y."/>
        </authorList>
    </citation>
    <scope>NUCLEOTIDE SEQUENCE</scope>
    <source>
        <strain evidence="9">Concon-B</strain>
    </source>
</reference>
<dbReference type="GO" id="GO:0045944">
    <property type="term" value="P:positive regulation of transcription by RNA polymerase II"/>
    <property type="evidence" value="ECO:0007669"/>
    <property type="project" value="TreeGrafter"/>
</dbReference>
<dbReference type="GO" id="GO:0000981">
    <property type="term" value="F:DNA-binding transcription factor activity, RNA polymerase II-specific"/>
    <property type="evidence" value="ECO:0007669"/>
    <property type="project" value="TreeGrafter"/>
</dbReference>
<name>A0A9Q1HR46_CONCO</name>
<organism evidence="9 10">
    <name type="scientific">Conger conger</name>
    <name type="common">Conger eel</name>
    <name type="synonym">Muraena conger</name>
    <dbReference type="NCBI Taxonomy" id="82655"/>
    <lineage>
        <taxon>Eukaryota</taxon>
        <taxon>Metazoa</taxon>
        <taxon>Chordata</taxon>
        <taxon>Craniata</taxon>
        <taxon>Vertebrata</taxon>
        <taxon>Euteleostomi</taxon>
        <taxon>Actinopterygii</taxon>
        <taxon>Neopterygii</taxon>
        <taxon>Teleostei</taxon>
        <taxon>Anguilliformes</taxon>
        <taxon>Congridae</taxon>
        <taxon>Conger</taxon>
    </lineage>
</organism>
<dbReference type="PANTHER" id="PTHR45771">
    <property type="entry name" value="HOMEOTIC PROTEIN DEFORMED"/>
    <property type="match status" value="1"/>
</dbReference>
<dbReference type="AlphaFoldDB" id="A0A9Q1HR46"/>
<dbReference type="Gene3D" id="1.10.10.60">
    <property type="entry name" value="Homeodomain-like"/>
    <property type="match status" value="1"/>
</dbReference>
<evidence type="ECO:0000256" key="8">
    <source>
        <dbReference type="SAM" id="MobiDB-lite"/>
    </source>
</evidence>
<evidence type="ECO:0000256" key="5">
    <source>
        <dbReference type="ARBA" id="ARBA00023155"/>
    </source>
</evidence>
<evidence type="ECO:0000256" key="3">
    <source>
        <dbReference type="ARBA" id="ARBA00023015"/>
    </source>
</evidence>
<accession>A0A9Q1HR46</accession>
<feature type="region of interest" description="Disordered" evidence="8">
    <location>
        <begin position="158"/>
        <end position="192"/>
    </location>
</feature>
<feature type="compositionally biased region" description="Polar residues" evidence="8">
    <location>
        <begin position="68"/>
        <end position="77"/>
    </location>
</feature>
<keyword evidence="6" id="KW-0804">Transcription</keyword>
<dbReference type="Proteomes" id="UP001152803">
    <property type="component" value="Unassembled WGS sequence"/>
</dbReference>
<dbReference type="GO" id="GO:0009952">
    <property type="term" value="P:anterior/posterior pattern specification"/>
    <property type="evidence" value="ECO:0007669"/>
    <property type="project" value="TreeGrafter"/>
</dbReference>
<evidence type="ECO:0000256" key="1">
    <source>
        <dbReference type="ARBA" id="ARBA00004123"/>
    </source>
</evidence>
<dbReference type="SUPFAM" id="SSF46689">
    <property type="entry name" value="Homeodomain-like"/>
    <property type="match status" value="1"/>
</dbReference>
<comment type="subcellular location">
    <subcellularLocation>
        <location evidence="1">Nucleus</location>
    </subcellularLocation>
</comment>
<dbReference type="GO" id="GO:0005654">
    <property type="term" value="C:nucleoplasm"/>
    <property type="evidence" value="ECO:0007669"/>
    <property type="project" value="TreeGrafter"/>
</dbReference>
<gene>
    <name evidence="9" type="ORF">COCON_G00197390</name>
</gene>
<evidence type="ECO:0000256" key="6">
    <source>
        <dbReference type="ARBA" id="ARBA00023163"/>
    </source>
</evidence>
<dbReference type="EMBL" id="JAFJMO010000015">
    <property type="protein sequence ID" value="KAJ8255875.1"/>
    <property type="molecule type" value="Genomic_DNA"/>
</dbReference>
<dbReference type="InterPro" id="IPR009057">
    <property type="entry name" value="Homeodomain-like_sf"/>
</dbReference>
<evidence type="ECO:0008006" key="11">
    <source>
        <dbReference type="Google" id="ProtNLM"/>
    </source>
</evidence>
<evidence type="ECO:0000313" key="10">
    <source>
        <dbReference type="Proteomes" id="UP001152803"/>
    </source>
</evidence>
<evidence type="ECO:0000256" key="7">
    <source>
        <dbReference type="ARBA" id="ARBA00023242"/>
    </source>
</evidence>
<dbReference type="GO" id="GO:0048704">
    <property type="term" value="P:embryonic skeletal system morphogenesis"/>
    <property type="evidence" value="ECO:0007669"/>
    <property type="project" value="TreeGrafter"/>
</dbReference>
<evidence type="ECO:0000313" key="9">
    <source>
        <dbReference type="EMBL" id="KAJ8255875.1"/>
    </source>
</evidence>
<proteinExistence type="predicted"/>
<protein>
    <recommendedName>
        <fullName evidence="11">Homeobox domain-containing protein</fullName>
    </recommendedName>
</protein>